<organism evidence="8 9">
    <name type="scientific">Paenibacillus spongiae</name>
    <dbReference type="NCBI Taxonomy" id="2909671"/>
    <lineage>
        <taxon>Bacteria</taxon>
        <taxon>Bacillati</taxon>
        <taxon>Bacillota</taxon>
        <taxon>Bacilli</taxon>
        <taxon>Bacillales</taxon>
        <taxon>Paenibacillaceae</taxon>
        <taxon>Paenibacillus</taxon>
    </lineage>
</organism>
<evidence type="ECO:0000256" key="3">
    <source>
        <dbReference type="ARBA" id="ARBA00022692"/>
    </source>
</evidence>
<evidence type="ECO:0000256" key="1">
    <source>
        <dbReference type="ARBA" id="ARBA00004651"/>
    </source>
</evidence>
<dbReference type="PANTHER" id="PTHR23523">
    <property type="match status" value="1"/>
</dbReference>
<evidence type="ECO:0000256" key="2">
    <source>
        <dbReference type="ARBA" id="ARBA00022448"/>
    </source>
</evidence>
<feature type="transmembrane region" description="Helical" evidence="6">
    <location>
        <begin position="312"/>
        <end position="335"/>
    </location>
</feature>
<gene>
    <name evidence="8" type="ORF">L1F29_07610</name>
</gene>
<evidence type="ECO:0000256" key="5">
    <source>
        <dbReference type="ARBA" id="ARBA00023136"/>
    </source>
</evidence>
<dbReference type="PANTHER" id="PTHR23523:SF2">
    <property type="entry name" value="2-NITROIMIDAZOLE TRANSPORTER"/>
    <property type="match status" value="1"/>
</dbReference>
<feature type="transmembrane region" description="Helical" evidence="6">
    <location>
        <begin position="216"/>
        <end position="240"/>
    </location>
</feature>
<dbReference type="InterPro" id="IPR011701">
    <property type="entry name" value="MFS"/>
</dbReference>
<feature type="domain" description="Major facilitator superfamily (MFS) profile" evidence="7">
    <location>
        <begin position="21"/>
        <end position="402"/>
    </location>
</feature>
<comment type="subcellular location">
    <subcellularLocation>
        <location evidence="1">Cell membrane</location>
        <topology evidence="1">Multi-pass membrane protein</topology>
    </subcellularLocation>
</comment>
<dbReference type="RefSeq" id="WP_258387735.1">
    <property type="nucleotide sequence ID" value="NZ_CP091430.1"/>
</dbReference>
<dbReference type="InterPro" id="IPR004747">
    <property type="entry name" value="CynX-like"/>
</dbReference>
<keyword evidence="2" id="KW-0813">Transport</keyword>
<sequence length="403" mass="42259">MSSPSSEAKAAGGALAHSKKALLVLGIIFIAVNLRAPLTSVGPLIGSIRESLGISNTMAGTITTFPLLAFALLSPLTPMLARRFGTERVIMVSLWALAGGIVLRSLAGTGALFGGTILLGLAIAVCNVLMPSLVKREFPGSVGLMTGVYSVSMNMCGAIASGISVPIAVDLGLGWRGALGCWAVLALVSILVWLPQFRAGQRLAGSAPARRGSNGSLWRSALAWQVTIFMGLQSLIFYIVITWFPQILVDRGMSSDTAGWMLSLMQFALLPVTFIIPILAGRMNNQRVLVIITVVLYLTGIGGFYFGGSALIPLWAIILGIAIGCSFSLAMMFFSLRTRDAHDAAKLSGMAQSLGYLLAAAGPTLFGMLHDRTGGWDMPFLLLAAASLLVLGCGLGAARDRTL</sequence>
<name>A0ABY5SDQ8_9BACL</name>
<feature type="transmembrane region" description="Helical" evidence="6">
    <location>
        <begin position="347"/>
        <end position="366"/>
    </location>
</feature>
<dbReference type="PROSITE" id="PS50850">
    <property type="entry name" value="MFS"/>
    <property type="match status" value="1"/>
</dbReference>
<keyword evidence="9" id="KW-1185">Reference proteome</keyword>
<dbReference type="Proteomes" id="UP001057877">
    <property type="component" value="Chromosome"/>
</dbReference>
<keyword evidence="5 6" id="KW-0472">Membrane</keyword>
<dbReference type="EMBL" id="CP091430">
    <property type="protein sequence ID" value="UVI31673.1"/>
    <property type="molecule type" value="Genomic_DNA"/>
</dbReference>
<evidence type="ECO:0000313" key="9">
    <source>
        <dbReference type="Proteomes" id="UP001057877"/>
    </source>
</evidence>
<feature type="transmembrane region" description="Helical" evidence="6">
    <location>
        <begin position="21"/>
        <end position="38"/>
    </location>
</feature>
<dbReference type="SUPFAM" id="SSF103473">
    <property type="entry name" value="MFS general substrate transporter"/>
    <property type="match status" value="1"/>
</dbReference>
<feature type="transmembrane region" description="Helical" evidence="6">
    <location>
        <begin position="175"/>
        <end position="195"/>
    </location>
</feature>
<evidence type="ECO:0000259" key="7">
    <source>
        <dbReference type="PROSITE" id="PS50850"/>
    </source>
</evidence>
<feature type="transmembrane region" description="Helical" evidence="6">
    <location>
        <begin position="89"/>
        <end position="107"/>
    </location>
</feature>
<evidence type="ECO:0000256" key="6">
    <source>
        <dbReference type="SAM" id="Phobius"/>
    </source>
</evidence>
<feature type="transmembrane region" description="Helical" evidence="6">
    <location>
        <begin position="113"/>
        <end position="134"/>
    </location>
</feature>
<accession>A0ABY5SDQ8</accession>
<evidence type="ECO:0000256" key="4">
    <source>
        <dbReference type="ARBA" id="ARBA00022989"/>
    </source>
</evidence>
<reference evidence="8" key="1">
    <citation type="submission" date="2022-01" db="EMBL/GenBank/DDBJ databases">
        <title>Paenibacillus spongiae sp. nov., isolated from marine sponge.</title>
        <authorList>
            <person name="Li Z."/>
            <person name="Zhang M."/>
        </authorList>
    </citation>
    <scope>NUCLEOTIDE SEQUENCE</scope>
    <source>
        <strain evidence="8">PHS-Z3</strain>
    </source>
</reference>
<feature type="transmembrane region" description="Helical" evidence="6">
    <location>
        <begin position="260"/>
        <end position="281"/>
    </location>
</feature>
<keyword evidence="3 6" id="KW-0812">Transmembrane</keyword>
<dbReference type="Gene3D" id="1.20.1250.20">
    <property type="entry name" value="MFS general substrate transporter like domains"/>
    <property type="match status" value="2"/>
</dbReference>
<feature type="transmembrane region" description="Helical" evidence="6">
    <location>
        <begin position="58"/>
        <end position="77"/>
    </location>
</feature>
<dbReference type="Pfam" id="PF07690">
    <property type="entry name" value="MFS_1"/>
    <property type="match status" value="1"/>
</dbReference>
<keyword evidence="4 6" id="KW-1133">Transmembrane helix</keyword>
<dbReference type="InterPro" id="IPR052524">
    <property type="entry name" value="MFS_Cyanate_Porter"/>
</dbReference>
<dbReference type="NCBIfam" id="TIGR00896">
    <property type="entry name" value="CynX"/>
    <property type="match status" value="1"/>
</dbReference>
<feature type="transmembrane region" description="Helical" evidence="6">
    <location>
        <begin position="288"/>
        <end position="306"/>
    </location>
</feature>
<feature type="transmembrane region" description="Helical" evidence="6">
    <location>
        <begin position="146"/>
        <end position="169"/>
    </location>
</feature>
<proteinExistence type="predicted"/>
<evidence type="ECO:0000313" key="8">
    <source>
        <dbReference type="EMBL" id="UVI31673.1"/>
    </source>
</evidence>
<dbReference type="InterPro" id="IPR036259">
    <property type="entry name" value="MFS_trans_sf"/>
</dbReference>
<feature type="transmembrane region" description="Helical" evidence="6">
    <location>
        <begin position="378"/>
        <end position="398"/>
    </location>
</feature>
<dbReference type="CDD" id="cd17339">
    <property type="entry name" value="MFS_NIMT_CynX_like"/>
    <property type="match status" value="1"/>
</dbReference>
<dbReference type="InterPro" id="IPR020846">
    <property type="entry name" value="MFS_dom"/>
</dbReference>
<protein>
    <submittedName>
        <fullName evidence="8">MFS transporter</fullName>
    </submittedName>
</protein>